<keyword evidence="2" id="KW-1185">Reference proteome</keyword>
<reference evidence="1" key="1">
    <citation type="submission" date="2021-12" db="EMBL/GenBank/DDBJ databases">
        <title>taxonomy of Moraxella sp. ZY201224.</title>
        <authorList>
            <person name="Li F."/>
        </authorList>
    </citation>
    <scope>NUCLEOTIDE SEQUENCE</scope>
    <source>
        <strain evidence="1">ZY201224</strain>
    </source>
</reference>
<dbReference type="EMBL" id="CP089977">
    <property type="protein sequence ID" value="UXZ04666.1"/>
    <property type="molecule type" value="Genomic_DNA"/>
</dbReference>
<sequence>MPLPLLIGGALLGGALLAAGSSGGNHDDDDDEDLEEARREKACSEILTSLSEYLEKEGNQLMSILAEQGIVQSMVCKSDVATIGKPDVLSVRIFARNNRRANTPISSPSVSGASFGFAVNSIFGVLLGNSTQKIKEYSLSSFIENSIQNIDLNQVLDKSDKKSELGRVFATSKKWTHFAPKKGVDTHRFIFQRVTANFYSLYDCVLTPTDEFCQDMELLSRLDDTLQKIKQEVRQINKSLIH</sequence>
<evidence type="ECO:0000313" key="2">
    <source>
        <dbReference type="Proteomes" id="UP001063782"/>
    </source>
</evidence>
<name>A0ABY6F3K5_9GAMM</name>
<dbReference type="Proteomes" id="UP001063782">
    <property type="component" value="Chromosome"/>
</dbReference>
<protein>
    <submittedName>
        <fullName evidence="1">Uncharacterized protein</fullName>
    </submittedName>
</protein>
<dbReference type="RefSeq" id="WP_263076155.1">
    <property type="nucleotide sequence ID" value="NZ_CP089977.1"/>
</dbReference>
<proteinExistence type="predicted"/>
<evidence type="ECO:0000313" key="1">
    <source>
        <dbReference type="EMBL" id="UXZ04666.1"/>
    </source>
</evidence>
<gene>
    <name evidence="1" type="ORF">LU297_08870</name>
</gene>
<accession>A0ABY6F3K5</accession>
<organism evidence="1 2">
    <name type="scientific">Moraxella nasicaprae</name>
    <dbReference type="NCBI Taxonomy" id="2904122"/>
    <lineage>
        <taxon>Bacteria</taxon>
        <taxon>Pseudomonadati</taxon>
        <taxon>Pseudomonadota</taxon>
        <taxon>Gammaproteobacteria</taxon>
        <taxon>Moraxellales</taxon>
        <taxon>Moraxellaceae</taxon>
        <taxon>Moraxella</taxon>
    </lineage>
</organism>